<feature type="signal peptide" evidence="7">
    <location>
        <begin position="1"/>
        <end position="21"/>
    </location>
</feature>
<accession>A0A3E1PA16</accession>
<evidence type="ECO:0000256" key="7">
    <source>
        <dbReference type="SAM" id="SignalP"/>
    </source>
</evidence>
<comment type="caution">
    <text evidence="9">The sequence shown here is derived from an EMBL/GenBank/DDBJ whole genome shotgun (WGS) entry which is preliminary data.</text>
</comment>
<name>A0A3E1PA16_9BACT</name>
<dbReference type="GO" id="GO:0004222">
    <property type="term" value="F:metalloendopeptidase activity"/>
    <property type="evidence" value="ECO:0007669"/>
    <property type="project" value="InterPro"/>
</dbReference>
<keyword evidence="7" id="KW-0732">Signal</keyword>
<evidence type="ECO:0000256" key="6">
    <source>
        <dbReference type="ARBA" id="ARBA00023049"/>
    </source>
</evidence>
<evidence type="ECO:0000313" key="10">
    <source>
        <dbReference type="Proteomes" id="UP000261174"/>
    </source>
</evidence>
<dbReference type="GO" id="GO:0046872">
    <property type="term" value="F:metal ion binding"/>
    <property type="evidence" value="ECO:0007669"/>
    <property type="project" value="UniProtKB-KW"/>
</dbReference>
<keyword evidence="5" id="KW-0862">Zinc</keyword>
<dbReference type="EMBL" id="QTJV01000001">
    <property type="protein sequence ID" value="RFM37023.1"/>
    <property type="molecule type" value="Genomic_DNA"/>
</dbReference>
<dbReference type="InterPro" id="IPR051156">
    <property type="entry name" value="Mito/Outer_Membr_Metalloprot"/>
</dbReference>
<dbReference type="CDD" id="cd07324">
    <property type="entry name" value="M48C_Oma1-like"/>
    <property type="match status" value="1"/>
</dbReference>
<dbReference type="AlphaFoldDB" id="A0A3E1PA16"/>
<evidence type="ECO:0000256" key="4">
    <source>
        <dbReference type="ARBA" id="ARBA00022801"/>
    </source>
</evidence>
<dbReference type="RefSeq" id="WP_116852343.1">
    <property type="nucleotide sequence ID" value="NZ_QTJV01000001.1"/>
</dbReference>
<evidence type="ECO:0000256" key="1">
    <source>
        <dbReference type="ARBA" id="ARBA00001947"/>
    </source>
</evidence>
<proteinExistence type="predicted"/>
<keyword evidence="10" id="KW-1185">Reference proteome</keyword>
<dbReference type="GO" id="GO:0016020">
    <property type="term" value="C:membrane"/>
    <property type="evidence" value="ECO:0007669"/>
    <property type="project" value="TreeGrafter"/>
</dbReference>
<feature type="domain" description="Peptidase M48" evidence="8">
    <location>
        <begin position="86"/>
        <end position="308"/>
    </location>
</feature>
<keyword evidence="4" id="KW-0378">Hydrolase</keyword>
<dbReference type="PANTHER" id="PTHR22726:SF1">
    <property type="entry name" value="METALLOENDOPEPTIDASE OMA1, MITOCHONDRIAL"/>
    <property type="match status" value="1"/>
</dbReference>
<dbReference type="OrthoDB" id="910748at2"/>
<evidence type="ECO:0000313" key="9">
    <source>
        <dbReference type="EMBL" id="RFM37023.1"/>
    </source>
</evidence>
<protein>
    <recommendedName>
        <fullName evidence="8">Peptidase M48 domain-containing protein</fullName>
    </recommendedName>
</protein>
<dbReference type="PANTHER" id="PTHR22726">
    <property type="entry name" value="METALLOENDOPEPTIDASE OMA1"/>
    <property type="match status" value="1"/>
</dbReference>
<dbReference type="Proteomes" id="UP000261174">
    <property type="component" value="Unassembled WGS sequence"/>
</dbReference>
<dbReference type="InterPro" id="IPR001915">
    <property type="entry name" value="Peptidase_M48"/>
</dbReference>
<evidence type="ECO:0000256" key="3">
    <source>
        <dbReference type="ARBA" id="ARBA00022723"/>
    </source>
</evidence>
<dbReference type="Pfam" id="PF01435">
    <property type="entry name" value="Peptidase_M48"/>
    <property type="match status" value="1"/>
</dbReference>
<comment type="cofactor">
    <cofactor evidence="1">
        <name>Zn(2+)</name>
        <dbReference type="ChEBI" id="CHEBI:29105"/>
    </cofactor>
</comment>
<reference evidence="9 10" key="1">
    <citation type="submission" date="2018-08" db="EMBL/GenBank/DDBJ databases">
        <title>Chitinophaga sp. K20C18050901, a novel bacterium isolated from forest soil.</title>
        <authorList>
            <person name="Wang C."/>
        </authorList>
    </citation>
    <scope>NUCLEOTIDE SEQUENCE [LARGE SCALE GENOMIC DNA]</scope>
    <source>
        <strain evidence="9 10">K20C18050901</strain>
    </source>
</reference>
<keyword evidence="2" id="KW-0645">Protease</keyword>
<keyword evidence="3" id="KW-0479">Metal-binding</keyword>
<keyword evidence="6" id="KW-0482">Metalloprotease</keyword>
<feature type="chain" id="PRO_5017741094" description="Peptidase M48 domain-containing protein" evidence="7">
    <location>
        <begin position="22"/>
        <end position="453"/>
    </location>
</feature>
<evidence type="ECO:0000256" key="2">
    <source>
        <dbReference type="ARBA" id="ARBA00022670"/>
    </source>
</evidence>
<evidence type="ECO:0000259" key="8">
    <source>
        <dbReference type="Pfam" id="PF01435"/>
    </source>
</evidence>
<dbReference type="GO" id="GO:0051603">
    <property type="term" value="P:proteolysis involved in protein catabolic process"/>
    <property type="evidence" value="ECO:0007669"/>
    <property type="project" value="TreeGrafter"/>
</dbReference>
<dbReference type="Gene3D" id="3.30.2010.10">
    <property type="entry name" value="Metalloproteases ('zincins'), catalytic domain"/>
    <property type="match status" value="1"/>
</dbReference>
<sequence length="453" mass="51735">MKILQALTALCLLPFVGYAQSQIFTPAAQNEAGLKSLVSKYELQYNEELNSLPAKYKADYKDIYKSRWENIKSVFDRKEVYTSKAAQQYLDAVVSEIVKSNPVLKDYQINCYFSRSGVPNASYIGEGIILFNMGLFQRLDNESELAFILCHEISHYILKHTENSITRYVTTMNSDEVQDELRKIKKADYGKREAIEKLTKGITFNSRRHSRDHEAQADSMGVALLLNTRFNANGATKTLAILDDIDKDSVDMEACIRKELNTSGYPFQNRWITKNTGLLGGQAKLKKDLPLEDSLKTHPDCKARIVLLEPMIANAAAKQDYLVNKAMFDSLRQVFKYEIVEYAFASDNYTYSLHYTLTLLQQYPQDPYLVTQVGRIMNGCFAAQKTHTLGKFIELPAPYQPANYNVLLQFIQNLYLEDFAGIGYNYLKAHATQLNNYPSFQKELNLSAKYILQ</sequence>
<organism evidence="9 10">
    <name type="scientific">Chitinophaga silvisoli</name>
    <dbReference type="NCBI Taxonomy" id="2291814"/>
    <lineage>
        <taxon>Bacteria</taxon>
        <taxon>Pseudomonadati</taxon>
        <taxon>Bacteroidota</taxon>
        <taxon>Chitinophagia</taxon>
        <taxon>Chitinophagales</taxon>
        <taxon>Chitinophagaceae</taxon>
        <taxon>Chitinophaga</taxon>
    </lineage>
</organism>
<gene>
    <name evidence="9" type="ORF">DXN04_05865</name>
</gene>
<evidence type="ECO:0000256" key="5">
    <source>
        <dbReference type="ARBA" id="ARBA00022833"/>
    </source>
</evidence>